<evidence type="ECO:0000259" key="10">
    <source>
        <dbReference type="Pfam" id="PF06333"/>
    </source>
</evidence>
<keyword evidence="4 9" id="KW-0678">Repressor</keyword>
<name>A0A914PRL2_9BILA</name>
<evidence type="ECO:0000256" key="8">
    <source>
        <dbReference type="ARBA" id="ARBA00023242"/>
    </source>
</evidence>
<dbReference type="WBParaSite" id="PDA_v2.g21255.t1">
    <property type="protein sequence ID" value="PDA_v2.g21255.t1"/>
    <property type="gene ID" value="PDA_v2.g21255"/>
</dbReference>
<comment type="subcellular location">
    <subcellularLocation>
        <location evidence="1 9">Nucleus</location>
    </subcellularLocation>
</comment>
<evidence type="ECO:0000313" key="12">
    <source>
        <dbReference type="WBParaSite" id="PDA_v2.g21255.t1"/>
    </source>
</evidence>
<evidence type="ECO:0000313" key="11">
    <source>
        <dbReference type="Proteomes" id="UP000887578"/>
    </source>
</evidence>
<dbReference type="GO" id="GO:0045944">
    <property type="term" value="P:positive regulation of transcription by RNA polymerase II"/>
    <property type="evidence" value="ECO:0007669"/>
    <property type="project" value="TreeGrafter"/>
</dbReference>
<accession>A0A914PRL2</accession>
<feature type="domain" description="Mediator complex subunit Med13 C-terminal" evidence="10">
    <location>
        <begin position="62"/>
        <end position="313"/>
    </location>
</feature>
<comment type="function">
    <text evidence="9">Component of the Mediator complex, a coactivator involved in regulated transcription of nearly all RNA polymerase II-dependent genes. Mediator functions as a bridge to convey information from gene-specific regulatory proteins to the basal RNA polymerase II transcription machinery. Mediator is recruited to promoters by direct interactions with regulatory proteins and serves as a scaffold for the assembly of a functional preinitiation complex with RNA polymerase II and the general transcription factors.</text>
</comment>
<keyword evidence="6 9" id="KW-0010">Activator</keyword>
<dbReference type="AlphaFoldDB" id="A0A914PRL2"/>
<evidence type="ECO:0000256" key="6">
    <source>
        <dbReference type="ARBA" id="ARBA00023159"/>
    </source>
</evidence>
<dbReference type="Pfam" id="PF06333">
    <property type="entry name" value="Med13_C"/>
    <property type="match status" value="1"/>
</dbReference>
<comment type="similarity">
    <text evidence="2 9">Belongs to the Mediator complex subunit 13 family.</text>
</comment>
<proteinExistence type="inferred from homology"/>
<sequence>MASINALRKLAFTVYSQPRQLHVEDIRPLLSKSMTRFGPFSQATDILDTLVNNPSSTYRIPTSPFILAPKSSNYEITQQQKLKIKNPDEKVLFVTYCLIKDDFLIVSVTDDRGELNDTEIISISRRTTPKKSQDQKLSSQVSLVVEAIQRLWAYIQGIMSMDTKNWRLVIGRFGKIGHGEFKAWTSILAKKNLQSYNSILKGKDKELQTPATDKPSILTASTSCKTCSLNPGFVETPALIAACLVSTEADAYFKIFPELLADPKQRGGKINPNDYSITHIMVFPTSPCISNEVDTGLVEDKEDDFFFNSAADDTGMEIDDIGIDINDLGEL</sequence>
<evidence type="ECO:0000256" key="4">
    <source>
        <dbReference type="ARBA" id="ARBA00022491"/>
    </source>
</evidence>
<keyword evidence="7 9" id="KW-0804">Transcription</keyword>
<evidence type="ECO:0000256" key="9">
    <source>
        <dbReference type="RuleBase" id="RU364134"/>
    </source>
</evidence>
<organism evidence="11 12">
    <name type="scientific">Panagrolaimus davidi</name>
    <dbReference type="NCBI Taxonomy" id="227884"/>
    <lineage>
        <taxon>Eukaryota</taxon>
        <taxon>Metazoa</taxon>
        <taxon>Ecdysozoa</taxon>
        <taxon>Nematoda</taxon>
        <taxon>Chromadorea</taxon>
        <taxon>Rhabditida</taxon>
        <taxon>Tylenchina</taxon>
        <taxon>Panagrolaimomorpha</taxon>
        <taxon>Panagrolaimoidea</taxon>
        <taxon>Panagrolaimidae</taxon>
        <taxon>Panagrolaimus</taxon>
    </lineage>
</organism>
<dbReference type="Proteomes" id="UP000887578">
    <property type="component" value="Unplaced"/>
</dbReference>
<dbReference type="PANTHER" id="PTHR48249:SF3">
    <property type="entry name" value="MEDIATOR OF RNA POLYMERASE II TRANSCRIPTION SUBUNIT 13"/>
    <property type="match status" value="1"/>
</dbReference>
<keyword evidence="11" id="KW-1185">Reference proteome</keyword>
<dbReference type="InterPro" id="IPR051139">
    <property type="entry name" value="Mediator_complx_sub13"/>
</dbReference>
<keyword evidence="8 9" id="KW-0539">Nucleus</keyword>
<dbReference type="InterPro" id="IPR009401">
    <property type="entry name" value="Med13_C"/>
</dbReference>
<keyword evidence="5 9" id="KW-0805">Transcription regulation</keyword>
<evidence type="ECO:0000256" key="3">
    <source>
        <dbReference type="ARBA" id="ARBA00019618"/>
    </source>
</evidence>
<protein>
    <recommendedName>
        <fullName evidence="3 9">Mediator of RNA polymerase II transcription subunit 13</fullName>
    </recommendedName>
</protein>
<evidence type="ECO:0000256" key="5">
    <source>
        <dbReference type="ARBA" id="ARBA00023015"/>
    </source>
</evidence>
<dbReference type="GO" id="GO:0016592">
    <property type="term" value="C:mediator complex"/>
    <property type="evidence" value="ECO:0007669"/>
    <property type="project" value="InterPro"/>
</dbReference>
<evidence type="ECO:0000256" key="1">
    <source>
        <dbReference type="ARBA" id="ARBA00004123"/>
    </source>
</evidence>
<evidence type="ECO:0000256" key="7">
    <source>
        <dbReference type="ARBA" id="ARBA00023163"/>
    </source>
</evidence>
<dbReference type="GO" id="GO:0003713">
    <property type="term" value="F:transcription coactivator activity"/>
    <property type="evidence" value="ECO:0007669"/>
    <property type="project" value="TreeGrafter"/>
</dbReference>
<evidence type="ECO:0000256" key="2">
    <source>
        <dbReference type="ARBA" id="ARBA00009354"/>
    </source>
</evidence>
<dbReference type="PANTHER" id="PTHR48249">
    <property type="entry name" value="MEDIATOR OF RNA POLYMERASE II TRANSCRIPTION SUBUNIT 13"/>
    <property type="match status" value="1"/>
</dbReference>
<reference evidence="12" key="1">
    <citation type="submission" date="2022-11" db="UniProtKB">
        <authorList>
            <consortium name="WormBaseParasite"/>
        </authorList>
    </citation>
    <scope>IDENTIFICATION</scope>
</reference>
<comment type="subunit">
    <text evidence="9">Component of the Mediator complex.</text>
</comment>